<proteinExistence type="predicted"/>
<keyword evidence="4" id="KW-1185">Reference proteome</keyword>
<reference evidence="3 4" key="1">
    <citation type="submission" date="2017-03" db="EMBL/GenBank/DDBJ databases">
        <title>Whole genome sequences of fourteen strains of Bradyrhizobium canariense and one strain of Bradyrhizobium japonicum isolated from Lupinus (Papilionoideae: Genisteae) species in Algeria.</title>
        <authorList>
            <person name="Crovadore J."/>
            <person name="Chekireb D."/>
            <person name="Brachmann A."/>
            <person name="Chablais R."/>
            <person name="Cochard B."/>
            <person name="Lefort F."/>
        </authorList>
    </citation>
    <scope>NUCLEOTIDE SEQUENCE [LARGE SCALE GENOMIC DNA]</scope>
    <source>
        <strain evidence="1 3">UBMA195</strain>
        <strain evidence="2 4">UBMAN05</strain>
    </source>
</reference>
<dbReference type="Proteomes" id="UP000193553">
    <property type="component" value="Unassembled WGS sequence"/>
</dbReference>
<name>A0A1X3GRP6_9BRAD</name>
<evidence type="ECO:0000313" key="4">
    <source>
        <dbReference type="Proteomes" id="UP000193884"/>
    </source>
</evidence>
<evidence type="ECO:0000313" key="1">
    <source>
        <dbReference type="EMBL" id="OSJ17202.1"/>
    </source>
</evidence>
<protein>
    <submittedName>
        <fullName evidence="1">Uncharacterized protein</fullName>
    </submittedName>
</protein>
<dbReference type="EMBL" id="NAFK01000089">
    <property type="protein sequence ID" value="OSJ36460.1"/>
    <property type="molecule type" value="Genomic_DNA"/>
</dbReference>
<dbReference type="Proteomes" id="UP000193884">
    <property type="component" value="Unassembled WGS sequence"/>
</dbReference>
<accession>A0A1X3GRP6</accession>
<dbReference type="EMBL" id="NAFI01000144">
    <property type="protein sequence ID" value="OSJ17202.1"/>
    <property type="molecule type" value="Genomic_DNA"/>
</dbReference>
<dbReference type="AlphaFoldDB" id="A0A1X3GRP6"/>
<sequence>MMRHRLRSHDAPKLWRIGHACDLPSDRIKTTHDHRKQVVKVVCNTAGKLTDGLKLLSLAQRCFGLRSTRDFFRYTLFQRRIELL</sequence>
<comment type="caution">
    <text evidence="1">The sequence shown here is derived from an EMBL/GenBank/DDBJ whole genome shotgun (WGS) entry which is preliminary data.</text>
</comment>
<organism evidence="1 3">
    <name type="scientific">Bradyrhizobium canariense</name>
    <dbReference type="NCBI Taxonomy" id="255045"/>
    <lineage>
        <taxon>Bacteria</taxon>
        <taxon>Pseudomonadati</taxon>
        <taxon>Pseudomonadota</taxon>
        <taxon>Alphaproteobacteria</taxon>
        <taxon>Hyphomicrobiales</taxon>
        <taxon>Nitrobacteraceae</taxon>
        <taxon>Bradyrhizobium</taxon>
    </lineage>
</organism>
<evidence type="ECO:0000313" key="2">
    <source>
        <dbReference type="EMBL" id="OSJ36460.1"/>
    </source>
</evidence>
<gene>
    <name evidence="2" type="ORF">BST63_00680</name>
    <name evidence="1" type="ORF">BSZ18_04785</name>
</gene>
<evidence type="ECO:0000313" key="3">
    <source>
        <dbReference type="Proteomes" id="UP000193553"/>
    </source>
</evidence>